<dbReference type="InterPro" id="IPR036265">
    <property type="entry name" value="HIT-like_sf"/>
</dbReference>
<evidence type="ECO:0000256" key="3">
    <source>
        <dbReference type="ARBA" id="ARBA00010208"/>
    </source>
</evidence>
<keyword evidence="22" id="KW-1185">Reference proteome</keyword>
<dbReference type="Pfam" id="PF11969">
    <property type="entry name" value="DcpS_C"/>
    <property type="match status" value="1"/>
</dbReference>
<gene>
    <name evidence="21" type="ORF">DIABBA_LOCUS7956</name>
</gene>
<evidence type="ECO:0000256" key="1">
    <source>
        <dbReference type="ARBA" id="ARBA00004123"/>
    </source>
</evidence>
<dbReference type="EC" id="3.6.1.59" evidence="5"/>
<dbReference type="SUPFAM" id="SSF54197">
    <property type="entry name" value="HIT-like"/>
    <property type="match status" value="1"/>
</dbReference>
<dbReference type="OrthoDB" id="10264956at2759"/>
<evidence type="ECO:0000256" key="20">
    <source>
        <dbReference type="ARBA" id="ARBA00048222"/>
    </source>
</evidence>
<evidence type="ECO:0000256" key="15">
    <source>
        <dbReference type="ARBA" id="ARBA00030042"/>
    </source>
</evidence>
<evidence type="ECO:0000256" key="10">
    <source>
        <dbReference type="ARBA" id="ARBA00022801"/>
    </source>
</evidence>
<dbReference type="Pfam" id="PF09814">
    <property type="entry name" value="HECT_2"/>
    <property type="match status" value="1"/>
</dbReference>
<evidence type="ECO:0000256" key="11">
    <source>
        <dbReference type="ARBA" id="ARBA00022990"/>
    </source>
</evidence>
<evidence type="ECO:0000256" key="19">
    <source>
        <dbReference type="ARBA" id="ARBA00032946"/>
    </source>
</evidence>
<reference evidence="21" key="1">
    <citation type="submission" date="2022-01" db="EMBL/GenBank/DDBJ databases">
        <authorList>
            <person name="King R."/>
        </authorList>
    </citation>
    <scope>NUCLEOTIDE SEQUENCE</scope>
</reference>
<comment type="subcellular location">
    <subcellularLocation>
        <location evidence="2">Cytoplasm</location>
    </subcellularLocation>
    <subcellularLocation>
        <location evidence="1">Nucleus</location>
    </subcellularLocation>
</comment>
<keyword evidence="10" id="KW-0378">Hydrolase</keyword>
<dbReference type="GO" id="GO:0140932">
    <property type="term" value="F:5'-(N(7)-methyl 5'-triphosphoguanosine)-[mRNA] diphosphatase activity"/>
    <property type="evidence" value="ECO:0007669"/>
    <property type="project" value="UniProtKB-EC"/>
</dbReference>
<evidence type="ECO:0000256" key="2">
    <source>
        <dbReference type="ARBA" id="ARBA00004496"/>
    </source>
</evidence>
<evidence type="ECO:0000256" key="4">
    <source>
        <dbReference type="ARBA" id="ARBA00011140"/>
    </source>
</evidence>
<evidence type="ECO:0000256" key="9">
    <source>
        <dbReference type="ARBA" id="ARBA00022664"/>
    </source>
</evidence>
<sequence>MSASSCVEIIEAEISPAKKKSKLNTDENLIQQESIHNDLTDLSTFNISEILSNNTNRKTVCLRGSFDSKDGEAVVILEKSAFVEEDLKTKEYFNKSSLLEKTFQNDIYGDYHYFPNRDLSVIKTTVIHPATEKHIVKFSTQKLYIVDETPKLYEEVILPQLSDEQLHLQWVYNILEHKSEVERLVFEDKDTINGFVMVPDLKWNGKADTLYLLAIVNRRDIKSIRDLTGEHLPLLKNIQQKGTEAIKSKYSLDSSRLRIYLHYQPSFYHLHIHFGYLQHEAPGILTEKAHLLSQVISNIELLPDYYQKATIPFVVREQDKFFKKLEEKGVLSKFLTESAEEIGSFKTELLHNTVANEESLNNKPLLSNGVKYVLQCINCNRSLSDPIEYTRILPLPSESSDASDWFCHNHGEKTNISLDPKPSDIFYSQCFVHMNAKCISNIKSCKQVLVCRFCLQWLGTKHNHNTIKIWFNTIKFTHYSGSISSYSLEDAFQTIKNSLRYSIHNATKILLSCHTSSTQTDTIMLWVLEKKLQILFGETNVKEYNVAKVLFKFVSKDEHLLQQWENDSLVTSVDISKPMMVELLTNFHKCNKLFPLEYSKSDGFNVSYAFLYDIF</sequence>
<dbReference type="Gene3D" id="3.30.200.40">
    <property type="entry name" value="Scavenger mRNA decapping enzyme, N-terminal domain"/>
    <property type="match status" value="1"/>
</dbReference>
<organism evidence="21 22">
    <name type="scientific">Diabrotica balteata</name>
    <name type="common">Banded cucumber beetle</name>
    <dbReference type="NCBI Taxonomy" id="107213"/>
    <lineage>
        <taxon>Eukaryota</taxon>
        <taxon>Metazoa</taxon>
        <taxon>Ecdysozoa</taxon>
        <taxon>Arthropoda</taxon>
        <taxon>Hexapoda</taxon>
        <taxon>Insecta</taxon>
        <taxon>Pterygota</taxon>
        <taxon>Neoptera</taxon>
        <taxon>Endopterygota</taxon>
        <taxon>Coleoptera</taxon>
        <taxon>Polyphaga</taxon>
        <taxon>Cucujiformia</taxon>
        <taxon>Chrysomeloidea</taxon>
        <taxon>Chrysomelidae</taxon>
        <taxon>Galerucinae</taxon>
        <taxon>Diabroticina</taxon>
        <taxon>Diabroticites</taxon>
        <taxon>Diabrotica</taxon>
    </lineage>
</organism>
<dbReference type="EMBL" id="OU898280">
    <property type="protein sequence ID" value="CAG9834669.1"/>
    <property type="molecule type" value="Genomic_DNA"/>
</dbReference>
<evidence type="ECO:0000256" key="18">
    <source>
        <dbReference type="ARBA" id="ARBA00030830"/>
    </source>
</evidence>
<dbReference type="InterPro" id="IPR019193">
    <property type="entry name" value="UBQ-conj_enz_E2-bd_prot"/>
</dbReference>
<keyword evidence="7" id="KW-0963">Cytoplasm</keyword>
<evidence type="ECO:0000313" key="22">
    <source>
        <dbReference type="Proteomes" id="UP001153709"/>
    </source>
</evidence>
<comment type="similarity">
    <text evidence="3">Belongs to the HIT family.</text>
</comment>
<comment type="catalytic activity">
    <reaction evidence="20">
        <text>a 5'-end (N(7)-methyl 5'-triphosphoguanosine)-ribonucleoside in mRNA + H2O = N(7)-methyl-GMP + a 5'-end diphospho-ribonucleoside in mRNA + 2 H(+)</text>
        <dbReference type="Rhea" id="RHEA:65388"/>
        <dbReference type="Rhea" id="RHEA-COMP:17165"/>
        <dbReference type="Rhea" id="RHEA-COMP:17167"/>
        <dbReference type="ChEBI" id="CHEBI:15377"/>
        <dbReference type="ChEBI" id="CHEBI:15378"/>
        <dbReference type="ChEBI" id="CHEBI:58285"/>
        <dbReference type="ChEBI" id="CHEBI:156461"/>
        <dbReference type="ChEBI" id="CHEBI:167616"/>
        <dbReference type="EC" id="3.6.1.59"/>
    </reaction>
</comment>
<evidence type="ECO:0000256" key="8">
    <source>
        <dbReference type="ARBA" id="ARBA00022553"/>
    </source>
</evidence>
<dbReference type="GO" id="GO:0005634">
    <property type="term" value="C:nucleus"/>
    <property type="evidence" value="ECO:0007669"/>
    <property type="project" value="UniProtKB-SubCell"/>
</dbReference>
<keyword evidence="12" id="KW-0508">mRNA splicing</keyword>
<evidence type="ECO:0000256" key="13">
    <source>
        <dbReference type="ARBA" id="ARBA00023242"/>
    </source>
</evidence>
<evidence type="ECO:0000256" key="16">
    <source>
        <dbReference type="ARBA" id="ARBA00030609"/>
    </source>
</evidence>
<dbReference type="GO" id="GO:0000340">
    <property type="term" value="F:RNA 7-methylguanosine cap binding"/>
    <property type="evidence" value="ECO:0007669"/>
    <property type="project" value="TreeGrafter"/>
</dbReference>
<evidence type="ECO:0000256" key="5">
    <source>
        <dbReference type="ARBA" id="ARBA00012520"/>
    </source>
</evidence>
<dbReference type="FunFam" id="3.30.200.40:FF:000001">
    <property type="entry name" value="m7GpppX diphosphatase"/>
    <property type="match status" value="1"/>
</dbReference>
<keyword evidence="9" id="KW-0507">mRNA processing</keyword>
<evidence type="ECO:0000256" key="12">
    <source>
        <dbReference type="ARBA" id="ARBA00023187"/>
    </source>
</evidence>
<name>A0A9N9T5J5_DIABA</name>
<evidence type="ECO:0000256" key="17">
    <source>
        <dbReference type="ARBA" id="ARBA00030789"/>
    </source>
</evidence>
<dbReference type="Gene3D" id="3.30.428.10">
    <property type="entry name" value="HIT-like"/>
    <property type="match status" value="1"/>
</dbReference>
<proteinExistence type="inferred from homology"/>
<evidence type="ECO:0000256" key="6">
    <source>
        <dbReference type="ARBA" id="ARBA00015636"/>
    </source>
</evidence>
<dbReference type="InterPro" id="IPR011145">
    <property type="entry name" value="Scavenger_mRNA_decap_enz_N"/>
</dbReference>
<accession>A0A9N9T5J5</accession>
<keyword evidence="11" id="KW-0007">Acetylation</keyword>
<dbReference type="GO" id="GO:0000290">
    <property type="term" value="P:deadenylation-dependent decapping of nuclear-transcribed mRNA"/>
    <property type="evidence" value="ECO:0007669"/>
    <property type="project" value="InterPro"/>
</dbReference>
<dbReference type="InterPro" id="IPR008594">
    <property type="entry name" value="DcpS/DCS2"/>
</dbReference>
<dbReference type="SUPFAM" id="SSF102860">
    <property type="entry name" value="mRNA decapping enzyme DcpS N-terminal domain"/>
    <property type="match status" value="1"/>
</dbReference>
<dbReference type="Proteomes" id="UP001153709">
    <property type="component" value="Chromosome 5"/>
</dbReference>
<dbReference type="AlphaFoldDB" id="A0A9N9T5J5"/>
<dbReference type="PANTHER" id="PTHR12978:SF0">
    <property type="entry name" value="M7GPPPX DIPHOSPHATASE"/>
    <property type="match status" value="1"/>
</dbReference>
<evidence type="ECO:0000313" key="21">
    <source>
        <dbReference type="EMBL" id="CAG9834669.1"/>
    </source>
</evidence>
<dbReference type="GO" id="GO:0006397">
    <property type="term" value="P:mRNA processing"/>
    <property type="evidence" value="ECO:0007669"/>
    <property type="project" value="UniProtKB-KW"/>
</dbReference>
<evidence type="ECO:0000256" key="7">
    <source>
        <dbReference type="ARBA" id="ARBA00022490"/>
    </source>
</evidence>
<keyword evidence="13" id="KW-0539">Nucleus</keyword>
<comment type="subunit">
    <text evidence="4">Homodimer. Associates with components of the exosome multienzyme ribonuclease complex, such as EXOSC3 and EXOSC4. Interacts with NDOR1.</text>
</comment>
<dbReference type="GO" id="GO:0008380">
    <property type="term" value="P:RNA splicing"/>
    <property type="evidence" value="ECO:0007669"/>
    <property type="project" value="UniProtKB-KW"/>
</dbReference>
<dbReference type="PANTHER" id="PTHR12978">
    <property type="entry name" value="HISTIDINE TRIAD HIT PROTEIN MEMBER"/>
    <property type="match status" value="1"/>
</dbReference>
<dbReference type="GO" id="GO:0000932">
    <property type="term" value="C:P-body"/>
    <property type="evidence" value="ECO:0007669"/>
    <property type="project" value="TreeGrafter"/>
</dbReference>
<evidence type="ECO:0000256" key="14">
    <source>
        <dbReference type="ARBA" id="ARBA00029885"/>
    </source>
</evidence>
<keyword evidence="8" id="KW-0597">Phosphoprotein</keyword>
<dbReference type="Pfam" id="PF05652">
    <property type="entry name" value="DcpS"/>
    <property type="match status" value="1"/>
</dbReference>
<protein>
    <recommendedName>
        <fullName evidence="6">m7GpppX diphosphatase</fullName>
        <ecNumber evidence="5">3.6.1.59</ecNumber>
    </recommendedName>
    <alternativeName>
        <fullName evidence="19">DCS-1</fullName>
    </alternativeName>
    <alternativeName>
        <fullName evidence="16">Decapping scavenger enzyme</fullName>
    </alternativeName>
    <alternativeName>
        <fullName evidence="17">Hint-related 7meGMP-directed hydrolase</fullName>
    </alternativeName>
    <alternativeName>
        <fullName evidence="15">Histidine triad nucleotide-binding protein 5</fullName>
    </alternativeName>
    <alternativeName>
        <fullName evidence="18">Histidine triad protein member 5</fullName>
    </alternativeName>
    <alternativeName>
        <fullName evidence="14">Scavenger mRNA-decapping enzyme DcpS</fullName>
    </alternativeName>
</protein>
<dbReference type="FunFam" id="3.30.428.10:FF:000006">
    <property type="entry name" value="m7GpppX diphosphatase"/>
    <property type="match status" value="1"/>
</dbReference>